<keyword evidence="3" id="KW-0732">Signal</keyword>
<dbReference type="InterPro" id="IPR011009">
    <property type="entry name" value="Kinase-like_dom_sf"/>
</dbReference>
<evidence type="ECO:0000313" key="15">
    <source>
        <dbReference type="Proteomes" id="UP001201873"/>
    </source>
</evidence>
<dbReference type="PROSITE" id="PS00107">
    <property type="entry name" value="PROTEIN_KINASE_ATP"/>
    <property type="match status" value="1"/>
</dbReference>
<evidence type="ECO:0000256" key="7">
    <source>
        <dbReference type="ARBA" id="ARBA00023136"/>
    </source>
</evidence>
<keyword evidence="9" id="KW-0449">Lipoprotein</keyword>
<dbReference type="Pfam" id="PF14041">
    <property type="entry name" value="Lipoprotein_21"/>
    <property type="match status" value="1"/>
</dbReference>
<evidence type="ECO:0000256" key="2">
    <source>
        <dbReference type="ARBA" id="ARBA00022679"/>
    </source>
</evidence>
<dbReference type="CDD" id="cd14014">
    <property type="entry name" value="STKc_PknB_like"/>
    <property type="match status" value="1"/>
</dbReference>
<dbReference type="Pfam" id="PF00069">
    <property type="entry name" value="Pkinase"/>
    <property type="match status" value="1"/>
</dbReference>
<evidence type="ECO:0000256" key="5">
    <source>
        <dbReference type="ARBA" id="ARBA00022777"/>
    </source>
</evidence>
<feature type="compositionally biased region" description="Low complexity" evidence="11">
    <location>
        <begin position="407"/>
        <end position="416"/>
    </location>
</feature>
<keyword evidence="7 12" id="KW-0472">Membrane</keyword>
<keyword evidence="12" id="KW-0812">Transmembrane</keyword>
<dbReference type="Proteomes" id="UP001201873">
    <property type="component" value="Unassembled WGS sequence"/>
</dbReference>
<feature type="region of interest" description="Disordered" evidence="11">
    <location>
        <begin position="363"/>
        <end position="447"/>
    </location>
</feature>
<gene>
    <name evidence="14" type="ORF">MXD59_22630</name>
</gene>
<dbReference type="SMART" id="SM00220">
    <property type="entry name" value="S_TKc"/>
    <property type="match status" value="1"/>
</dbReference>
<dbReference type="Gene3D" id="3.30.200.20">
    <property type="entry name" value="Phosphorylase Kinase, domain 1"/>
    <property type="match status" value="1"/>
</dbReference>
<dbReference type="PROSITE" id="PS50011">
    <property type="entry name" value="PROTEIN_KINASE_DOM"/>
    <property type="match status" value="1"/>
</dbReference>
<reference evidence="14 15" key="1">
    <citation type="submission" date="2022-04" db="EMBL/GenBank/DDBJ databases">
        <title>Genome diversity in the genus Frankia.</title>
        <authorList>
            <person name="Carlos-Shanley C."/>
            <person name="Hahn D."/>
        </authorList>
    </citation>
    <scope>NUCLEOTIDE SEQUENCE [LARGE SCALE GENOMIC DNA]</scope>
    <source>
        <strain evidence="14 15">Ag45/Mut15</strain>
    </source>
</reference>
<keyword evidence="1" id="KW-1003">Cell membrane</keyword>
<evidence type="ECO:0000256" key="8">
    <source>
        <dbReference type="ARBA" id="ARBA00023139"/>
    </source>
</evidence>
<dbReference type="InterPro" id="IPR025971">
    <property type="entry name" value="LppP/LprE"/>
</dbReference>
<dbReference type="Gene3D" id="1.10.510.10">
    <property type="entry name" value="Transferase(Phosphotransferase) domain 1"/>
    <property type="match status" value="1"/>
</dbReference>
<evidence type="ECO:0000259" key="13">
    <source>
        <dbReference type="PROSITE" id="PS50011"/>
    </source>
</evidence>
<feature type="transmembrane region" description="Helical" evidence="12">
    <location>
        <begin position="331"/>
        <end position="352"/>
    </location>
</feature>
<dbReference type="InterPro" id="IPR017441">
    <property type="entry name" value="Protein_kinase_ATP_BS"/>
</dbReference>
<keyword evidence="12" id="KW-1133">Transmembrane helix</keyword>
<name>A0ABT0K420_9ACTN</name>
<keyword evidence="15" id="KW-1185">Reference proteome</keyword>
<keyword evidence="2" id="KW-0808">Transferase</keyword>
<organism evidence="14 15">
    <name type="scientific">Frankia umida</name>
    <dbReference type="NCBI Taxonomy" id="573489"/>
    <lineage>
        <taxon>Bacteria</taxon>
        <taxon>Bacillati</taxon>
        <taxon>Actinomycetota</taxon>
        <taxon>Actinomycetes</taxon>
        <taxon>Frankiales</taxon>
        <taxon>Frankiaceae</taxon>
        <taxon>Frankia</taxon>
    </lineage>
</organism>
<evidence type="ECO:0000256" key="6">
    <source>
        <dbReference type="ARBA" id="ARBA00022840"/>
    </source>
</evidence>
<feature type="compositionally biased region" description="Polar residues" evidence="11">
    <location>
        <begin position="430"/>
        <end position="441"/>
    </location>
</feature>
<dbReference type="InterPro" id="IPR000719">
    <property type="entry name" value="Prot_kinase_dom"/>
</dbReference>
<dbReference type="InterPro" id="IPR008271">
    <property type="entry name" value="Ser/Thr_kinase_AS"/>
</dbReference>
<evidence type="ECO:0000256" key="12">
    <source>
        <dbReference type="SAM" id="Phobius"/>
    </source>
</evidence>
<dbReference type="PANTHER" id="PTHR43289">
    <property type="entry name" value="MITOGEN-ACTIVATED PROTEIN KINASE KINASE KINASE 20-RELATED"/>
    <property type="match status" value="1"/>
</dbReference>
<keyword evidence="6 10" id="KW-0067">ATP-binding</keyword>
<feature type="domain" description="Protein kinase" evidence="13">
    <location>
        <begin position="16"/>
        <end position="264"/>
    </location>
</feature>
<keyword evidence="5 14" id="KW-0418">Kinase</keyword>
<dbReference type="RefSeq" id="WP_248826617.1">
    <property type="nucleotide sequence ID" value="NZ_JALKFT010000036.1"/>
</dbReference>
<dbReference type="SUPFAM" id="SSF56112">
    <property type="entry name" value="Protein kinase-like (PK-like)"/>
    <property type="match status" value="1"/>
</dbReference>
<dbReference type="EMBL" id="JALKFT010000036">
    <property type="protein sequence ID" value="MCK9878525.1"/>
    <property type="molecule type" value="Genomic_DNA"/>
</dbReference>
<evidence type="ECO:0000256" key="4">
    <source>
        <dbReference type="ARBA" id="ARBA00022741"/>
    </source>
</evidence>
<proteinExistence type="predicted"/>
<evidence type="ECO:0000256" key="1">
    <source>
        <dbReference type="ARBA" id="ARBA00022475"/>
    </source>
</evidence>
<evidence type="ECO:0000256" key="10">
    <source>
        <dbReference type="PROSITE-ProRule" id="PRU10141"/>
    </source>
</evidence>
<sequence length="588" mass="60738">MFEPLRDDDPRHVGDYTVHHRIGSGGMGVVYLAFGRDGQAVALKIPNTRVASRPDFRRRFRTEVDAVGRIHSRHVAALVDADPDAEQPWYATQYVEGSTLADAVDAHGPLTGRVLDGCAAGLAEALVAIEAAGVVHRDLKPANIILAWDGPKIIDFGIARARDATRQTRTGTALGTVTWMAPEQIRGEQVGPASDVFAWAACVSFAATGRSPFHAETIEAVALRILYGQPDLDGLPARLASLVRTALAKDPATRPTARHLQDALTAADIAADVASASDEDDDERVTCLPIPRAAPGSPDSLAPGSPSPRDALVGRPVIGSGPRRRRWVRPVVLMAVAVALLTAVGAVAWAMLPTGHDGAVGMAGSAGTTGSTSGAGPATTTATTTATATGPTAVTGSAAVSSERPATDTTSPSTATGPNEPHATAADGRTSGTDRTGSAQQRDPAPARCGIRTVFDAEAYLRADGMSVSEYRGYDQGRSLNVMLGLVQQPAGTNIVRAYFFVGDCFVGYDAPDPSSAVTLVRAATSANPSVVLHYAGYAPGDGYCCPTGGGVDVTFTAAGPAGPVTHDGKLLPASRTAAVSRVWYPSG</sequence>
<evidence type="ECO:0000256" key="3">
    <source>
        <dbReference type="ARBA" id="ARBA00022729"/>
    </source>
</evidence>
<feature type="binding site" evidence="10">
    <location>
        <position position="44"/>
    </location>
    <ligand>
        <name>ATP</name>
        <dbReference type="ChEBI" id="CHEBI:30616"/>
    </ligand>
</feature>
<dbReference type="PANTHER" id="PTHR43289:SF34">
    <property type="entry name" value="SERINE_THREONINE-PROTEIN KINASE YBDM-RELATED"/>
    <property type="match status" value="1"/>
</dbReference>
<protein>
    <submittedName>
        <fullName evidence="14">Protein kinase</fullName>
    </submittedName>
</protein>
<evidence type="ECO:0000256" key="11">
    <source>
        <dbReference type="SAM" id="MobiDB-lite"/>
    </source>
</evidence>
<feature type="region of interest" description="Disordered" evidence="11">
    <location>
        <begin position="274"/>
        <end position="320"/>
    </location>
</feature>
<keyword evidence="4 10" id="KW-0547">Nucleotide-binding</keyword>
<dbReference type="PROSITE" id="PS00108">
    <property type="entry name" value="PROTEIN_KINASE_ST"/>
    <property type="match status" value="1"/>
</dbReference>
<evidence type="ECO:0000256" key="9">
    <source>
        <dbReference type="ARBA" id="ARBA00023288"/>
    </source>
</evidence>
<comment type="caution">
    <text evidence="14">The sequence shown here is derived from an EMBL/GenBank/DDBJ whole genome shotgun (WGS) entry which is preliminary data.</text>
</comment>
<accession>A0ABT0K420</accession>
<keyword evidence="8" id="KW-0564">Palmitate</keyword>
<evidence type="ECO:0000313" key="14">
    <source>
        <dbReference type="EMBL" id="MCK9878525.1"/>
    </source>
</evidence>
<dbReference type="GO" id="GO:0016301">
    <property type="term" value="F:kinase activity"/>
    <property type="evidence" value="ECO:0007669"/>
    <property type="project" value="UniProtKB-KW"/>
</dbReference>
<feature type="compositionally biased region" description="Low complexity" evidence="11">
    <location>
        <begin position="363"/>
        <end position="399"/>
    </location>
</feature>